<dbReference type="EMBL" id="MTYJ01000011">
    <property type="protein sequence ID" value="OQV23436.1"/>
    <property type="molecule type" value="Genomic_DNA"/>
</dbReference>
<organism evidence="8 9">
    <name type="scientific">Hypsibius exemplaris</name>
    <name type="common">Freshwater tardigrade</name>
    <dbReference type="NCBI Taxonomy" id="2072580"/>
    <lineage>
        <taxon>Eukaryota</taxon>
        <taxon>Metazoa</taxon>
        <taxon>Ecdysozoa</taxon>
        <taxon>Tardigrada</taxon>
        <taxon>Eutardigrada</taxon>
        <taxon>Parachela</taxon>
        <taxon>Hypsibioidea</taxon>
        <taxon>Hypsibiidae</taxon>
        <taxon>Hypsibius</taxon>
    </lineage>
</organism>
<evidence type="ECO:0000313" key="8">
    <source>
        <dbReference type="EMBL" id="OQV23436.1"/>
    </source>
</evidence>
<name>A0A1W0X7A4_HYPEX</name>
<evidence type="ECO:0000256" key="3">
    <source>
        <dbReference type="ARBA" id="ARBA00022989"/>
    </source>
</evidence>
<feature type="transmembrane region" description="Helical" evidence="5">
    <location>
        <begin position="476"/>
        <end position="499"/>
    </location>
</feature>
<keyword evidence="6" id="KW-0732">Signal</keyword>
<protein>
    <recommendedName>
        <fullName evidence="7">Receptor ligand binding region domain-containing protein</fullName>
    </recommendedName>
</protein>
<dbReference type="InterPro" id="IPR001828">
    <property type="entry name" value="ANF_lig-bd_rcpt"/>
</dbReference>
<reference evidence="9" key="1">
    <citation type="submission" date="2017-01" db="EMBL/GenBank/DDBJ databases">
        <title>Comparative genomics of anhydrobiosis in the tardigrade Hypsibius dujardini.</title>
        <authorList>
            <person name="Yoshida Y."/>
            <person name="Koutsovoulos G."/>
            <person name="Laetsch D."/>
            <person name="Stevens L."/>
            <person name="Kumar S."/>
            <person name="Horikawa D."/>
            <person name="Ishino K."/>
            <person name="Komine S."/>
            <person name="Tomita M."/>
            <person name="Blaxter M."/>
            <person name="Arakawa K."/>
        </authorList>
    </citation>
    <scope>NUCLEOTIDE SEQUENCE [LARGE SCALE GENOMIC DNA]</scope>
    <source>
        <strain evidence="9">Z151</strain>
    </source>
</reference>
<comment type="subcellular location">
    <subcellularLocation>
        <location evidence="1">Membrane</location>
    </subcellularLocation>
</comment>
<accession>A0A1W0X7A4</accession>
<evidence type="ECO:0000313" key="9">
    <source>
        <dbReference type="Proteomes" id="UP000192578"/>
    </source>
</evidence>
<dbReference type="GO" id="GO:0016020">
    <property type="term" value="C:membrane"/>
    <property type="evidence" value="ECO:0007669"/>
    <property type="project" value="UniProtKB-SubCell"/>
</dbReference>
<gene>
    <name evidence="8" type="ORF">BV898_02558</name>
</gene>
<feature type="domain" description="Receptor ligand binding region" evidence="7">
    <location>
        <begin position="97"/>
        <end position="408"/>
    </location>
</feature>
<evidence type="ECO:0000256" key="1">
    <source>
        <dbReference type="ARBA" id="ARBA00004370"/>
    </source>
</evidence>
<sequence>MNSQFLCGLSLLRFSLLFYPLEAGNIKIISIIIGGHPFYQYEVIAPTYDIAFADAEVAFPGVFAGVTRKSIFRLGRSTCDDEFQSLHAVMGDIMTMLHDTDHDDLTILQTPGCSQTAVALGDFARELNLPLLLTTAGGAVFLDRARFPTVLALAYSDHSSMCDGAVAMLEAHNWTTVTLLCGSLYRFASPVSVIGCQTLEKRLLEMPQTYDTNKIVFDPERNDTYEEILGRARNQSRVILIYTDIGFLKAIMIKASTLHMTNGEFIFLALQAFSTPSIRPWPSDEITRAFSKSLIIYSNVPPNWAIWNETFQRIKAKARASYNVTSFVTPGLPDVYASILNIPAYEGVFCLAHFLHDLQRSNRTDLLHIRHANSRGISTRTRDLLRQFENRTFHLASGSVLLNQFNYRRIDTLFMRLNNVTMNYEPGWFYDVSVDSGTLHRTPIADAWLDSKGPPKNRPACGFRLNQCPLSNIKTLTAVGVTVFFGGLMGATVIIGCLVPTMRRYGLLPESEEVWLQIDTLQVTCWHVPRTSTVPNYASLP</sequence>
<dbReference type="Proteomes" id="UP000192578">
    <property type="component" value="Unassembled WGS sequence"/>
</dbReference>
<feature type="chain" id="PRO_5012664246" description="Receptor ligand binding region domain-containing protein" evidence="6">
    <location>
        <begin position="24"/>
        <end position="541"/>
    </location>
</feature>
<keyword evidence="2 5" id="KW-0812">Transmembrane</keyword>
<dbReference type="InterPro" id="IPR028082">
    <property type="entry name" value="Peripla_BP_I"/>
</dbReference>
<evidence type="ECO:0000256" key="6">
    <source>
        <dbReference type="SAM" id="SignalP"/>
    </source>
</evidence>
<dbReference type="Pfam" id="PF01094">
    <property type="entry name" value="ANF_receptor"/>
    <property type="match status" value="1"/>
</dbReference>
<feature type="signal peptide" evidence="6">
    <location>
        <begin position="1"/>
        <end position="23"/>
    </location>
</feature>
<keyword evidence="3 5" id="KW-1133">Transmembrane helix</keyword>
<comment type="caution">
    <text evidence="8">The sequence shown here is derived from an EMBL/GenBank/DDBJ whole genome shotgun (WGS) entry which is preliminary data.</text>
</comment>
<evidence type="ECO:0000256" key="2">
    <source>
        <dbReference type="ARBA" id="ARBA00022692"/>
    </source>
</evidence>
<dbReference type="SUPFAM" id="SSF53822">
    <property type="entry name" value="Periplasmic binding protein-like I"/>
    <property type="match status" value="1"/>
</dbReference>
<dbReference type="Gene3D" id="3.40.50.2300">
    <property type="match status" value="2"/>
</dbReference>
<keyword evidence="9" id="KW-1185">Reference proteome</keyword>
<evidence type="ECO:0000256" key="4">
    <source>
        <dbReference type="ARBA" id="ARBA00023136"/>
    </source>
</evidence>
<evidence type="ECO:0000259" key="7">
    <source>
        <dbReference type="Pfam" id="PF01094"/>
    </source>
</evidence>
<dbReference type="OrthoDB" id="1890790at2759"/>
<proteinExistence type="predicted"/>
<keyword evidence="4 5" id="KW-0472">Membrane</keyword>
<dbReference type="AlphaFoldDB" id="A0A1W0X7A4"/>
<evidence type="ECO:0000256" key="5">
    <source>
        <dbReference type="SAM" id="Phobius"/>
    </source>
</evidence>